<dbReference type="VEuPathDB" id="FungiDB:PGTG_07466"/>
<dbReference type="EMBL" id="DS178281">
    <property type="protein sequence ID" value="EFP82069.1"/>
    <property type="molecule type" value="Genomic_DNA"/>
</dbReference>
<dbReference type="HOGENOM" id="CLU_1611584_0_0_1"/>
<organism evidence="1 2">
    <name type="scientific">Puccinia graminis f. sp. tritici (strain CRL 75-36-700-3 / race SCCL)</name>
    <name type="common">Black stem rust fungus</name>
    <dbReference type="NCBI Taxonomy" id="418459"/>
    <lineage>
        <taxon>Eukaryota</taxon>
        <taxon>Fungi</taxon>
        <taxon>Dikarya</taxon>
        <taxon>Basidiomycota</taxon>
        <taxon>Pucciniomycotina</taxon>
        <taxon>Pucciniomycetes</taxon>
        <taxon>Pucciniales</taxon>
        <taxon>Pucciniaceae</taxon>
        <taxon>Puccinia</taxon>
    </lineage>
</organism>
<evidence type="ECO:0000313" key="1">
    <source>
        <dbReference type="EMBL" id="EFP82069.1"/>
    </source>
</evidence>
<dbReference type="InParanoid" id="E3KD02"/>
<dbReference type="GeneID" id="10534438"/>
<dbReference type="AlphaFoldDB" id="E3KD02"/>
<dbReference type="RefSeq" id="XP_003326488.1">
    <property type="nucleotide sequence ID" value="XM_003326440.1"/>
</dbReference>
<gene>
    <name evidence="1" type="ORF">PGTG_07466</name>
</gene>
<reference evidence="2" key="2">
    <citation type="journal article" date="2011" name="Proc. Natl. Acad. Sci. U.S.A.">
        <title>Obligate biotrophy features unraveled by the genomic analysis of rust fungi.</title>
        <authorList>
            <person name="Duplessis S."/>
            <person name="Cuomo C.A."/>
            <person name="Lin Y.-C."/>
            <person name="Aerts A."/>
            <person name="Tisserant E."/>
            <person name="Veneault-Fourrey C."/>
            <person name="Joly D.L."/>
            <person name="Hacquard S."/>
            <person name="Amselem J."/>
            <person name="Cantarel B.L."/>
            <person name="Chiu R."/>
            <person name="Coutinho P.M."/>
            <person name="Feau N."/>
            <person name="Field M."/>
            <person name="Frey P."/>
            <person name="Gelhaye E."/>
            <person name="Goldberg J."/>
            <person name="Grabherr M.G."/>
            <person name="Kodira C.D."/>
            <person name="Kohler A."/>
            <person name="Kuees U."/>
            <person name="Lindquist E.A."/>
            <person name="Lucas S.M."/>
            <person name="Mago R."/>
            <person name="Mauceli E."/>
            <person name="Morin E."/>
            <person name="Murat C."/>
            <person name="Pangilinan J.L."/>
            <person name="Park R."/>
            <person name="Pearson M."/>
            <person name="Quesneville H."/>
            <person name="Rouhier N."/>
            <person name="Sakthikumar S."/>
            <person name="Salamov A.A."/>
            <person name="Schmutz J."/>
            <person name="Selles B."/>
            <person name="Shapiro H."/>
            <person name="Tanguay P."/>
            <person name="Tuskan G.A."/>
            <person name="Henrissat B."/>
            <person name="Van de Peer Y."/>
            <person name="Rouze P."/>
            <person name="Ellis J.G."/>
            <person name="Dodds P.N."/>
            <person name="Schein J.E."/>
            <person name="Zhong S."/>
            <person name="Hamelin R.C."/>
            <person name="Grigoriev I.V."/>
            <person name="Szabo L.J."/>
            <person name="Martin F."/>
        </authorList>
    </citation>
    <scope>NUCLEOTIDE SEQUENCE [LARGE SCALE GENOMIC DNA]</scope>
    <source>
        <strain evidence="2">CRL 75-36-700-3 / race SCCL</strain>
    </source>
</reference>
<evidence type="ECO:0000313" key="2">
    <source>
        <dbReference type="Proteomes" id="UP000008783"/>
    </source>
</evidence>
<proteinExistence type="predicted"/>
<reference key="1">
    <citation type="submission" date="2007-01" db="EMBL/GenBank/DDBJ databases">
        <title>The Genome Sequence of Puccinia graminis f. sp. tritici Strain CRL 75-36-700-3.</title>
        <authorList>
            <consortium name="The Broad Institute Genome Sequencing Platform"/>
            <person name="Birren B."/>
            <person name="Lander E."/>
            <person name="Galagan J."/>
            <person name="Nusbaum C."/>
            <person name="Devon K."/>
            <person name="Cuomo C."/>
            <person name="Jaffe D."/>
            <person name="Butler J."/>
            <person name="Alvarez P."/>
            <person name="Gnerre S."/>
            <person name="Grabherr M."/>
            <person name="Mauceli E."/>
            <person name="Brockman W."/>
            <person name="Young S."/>
            <person name="LaButti K."/>
            <person name="Sykes S."/>
            <person name="DeCaprio D."/>
            <person name="Crawford M."/>
            <person name="Koehrsen M."/>
            <person name="Engels R."/>
            <person name="Montgomery P."/>
            <person name="Pearson M."/>
            <person name="Howarth C."/>
            <person name="Larson L."/>
            <person name="White J."/>
            <person name="Zeng Q."/>
            <person name="Kodira C."/>
            <person name="Yandava C."/>
            <person name="Alvarado L."/>
            <person name="O'Leary S."/>
            <person name="Szabo L."/>
            <person name="Dean R."/>
            <person name="Schein J."/>
        </authorList>
    </citation>
    <scope>NUCLEOTIDE SEQUENCE</scope>
    <source>
        <strain>CRL 75-36-700-3</strain>
    </source>
</reference>
<dbReference type="Proteomes" id="UP000008783">
    <property type="component" value="Unassembled WGS sequence"/>
</dbReference>
<keyword evidence="2" id="KW-1185">Reference proteome</keyword>
<sequence length="165" mass="18171">MSFFDCGKFSKFMQALVDFPEIYKISHLGNHASLKPFKPLLNRKTETIIAGSGALLTTHSFIHNQTSGLNDLVLVQPVIYQTLELLSAKGNIPLFQDSRSTITAASSPKTCMQVPAMVRKKQKIAHGPAKPAEGGTRGASYNDTNALLEMMCKRLMKSSKRWASK</sequence>
<protein>
    <submittedName>
        <fullName evidence="1">Uncharacterized protein</fullName>
    </submittedName>
</protein>
<name>E3KD02_PUCGT</name>
<dbReference type="KEGG" id="pgr:PGTG_07466"/>
<accession>E3KD02</accession>